<dbReference type="AlphaFoldDB" id="A0A819YBN4"/>
<name>A0A819YBN4_9BILA</name>
<comment type="caution">
    <text evidence="1">The sequence shown here is derived from an EMBL/GenBank/DDBJ whole genome shotgun (WGS) entry which is preliminary data.</text>
</comment>
<evidence type="ECO:0000313" key="2">
    <source>
        <dbReference type="Proteomes" id="UP000663823"/>
    </source>
</evidence>
<gene>
    <name evidence="1" type="ORF">OTI717_LOCUS36476</name>
</gene>
<evidence type="ECO:0000313" key="1">
    <source>
        <dbReference type="EMBL" id="CAF4156091.1"/>
    </source>
</evidence>
<proteinExistence type="predicted"/>
<dbReference type="Proteomes" id="UP000663823">
    <property type="component" value="Unassembled WGS sequence"/>
</dbReference>
<protein>
    <submittedName>
        <fullName evidence="1">Uncharacterized protein</fullName>
    </submittedName>
</protein>
<organism evidence="1 2">
    <name type="scientific">Rotaria sordida</name>
    <dbReference type="NCBI Taxonomy" id="392033"/>
    <lineage>
        <taxon>Eukaryota</taxon>
        <taxon>Metazoa</taxon>
        <taxon>Spiralia</taxon>
        <taxon>Gnathifera</taxon>
        <taxon>Rotifera</taxon>
        <taxon>Eurotatoria</taxon>
        <taxon>Bdelloidea</taxon>
        <taxon>Philodinida</taxon>
        <taxon>Philodinidae</taxon>
        <taxon>Rotaria</taxon>
    </lineage>
</organism>
<feature type="non-terminal residue" evidence="1">
    <location>
        <position position="1"/>
    </location>
</feature>
<reference evidence="1" key="1">
    <citation type="submission" date="2021-02" db="EMBL/GenBank/DDBJ databases">
        <authorList>
            <person name="Nowell W R."/>
        </authorList>
    </citation>
    <scope>NUCLEOTIDE SEQUENCE</scope>
</reference>
<accession>A0A819YBN4</accession>
<sequence>TLLRKRTDDGAGCYCNPPNPNDCYCNVYHTNCGHNCNGDGCSACNGNVDCSDDRGPVCDICS</sequence>
<dbReference type="EMBL" id="CAJOAX010015555">
    <property type="protein sequence ID" value="CAF4156091.1"/>
    <property type="molecule type" value="Genomic_DNA"/>
</dbReference>